<evidence type="ECO:0000313" key="1">
    <source>
        <dbReference type="EMBL" id="KAI8023135.1"/>
    </source>
</evidence>
<proteinExistence type="predicted"/>
<name>A0ACC0ICH7_9ERIC</name>
<evidence type="ECO:0000313" key="2">
    <source>
        <dbReference type="Proteomes" id="UP001060215"/>
    </source>
</evidence>
<dbReference type="EMBL" id="CM045763">
    <property type="protein sequence ID" value="KAI8023135.1"/>
    <property type="molecule type" value="Genomic_DNA"/>
</dbReference>
<comment type="caution">
    <text evidence="1">The sequence shown here is derived from an EMBL/GenBank/DDBJ whole genome shotgun (WGS) entry which is preliminary data.</text>
</comment>
<accession>A0ACC0ICH7</accession>
<reference evidence="1 2" key="1">
    <citation type="journal article" date="2022" name="Plant J.">
        <title>Chromosome-level genome of Camellia lanceoleosa provides a valuable resource for understanding genome evolution and self-incompatibility.</title>
        <authorList>
            <person name="Gong W."/>
            <person name="Xiao S."/>
            <person name="Wang L."/>
            <person name="Liao Z."/>
            <person name="Chang Y."/>
            <person name="Mo W."/>
            <person name="Hu G."/>
            <person name="Li W."/>
            <person name="Zhao G."/>
            <person name="Zhu H."/>
            <person name="Hu X."/>
            <person name="Ji K."/>
            <person name="Xiang X."/>
            <person name="Song Q."/>
            <person name="Yuan D."/>
            <person name="Jin S."/>
            <person name="Zhang L."/>
        </authorList>
    </citation>
    <scope>NUCLEOTIDE SEQUENCE [LARGE SCALE GENOMIC DNA]</scope>
    <source>
        <strain evidence="1">SQ_2022a</strain>
    </source>
</reference>
<protein>
    <submittedName>
        <fullName evidence="1">Uncharacterized protein</fullName>
    </submittedName>
</protein>
<organism evidence="1 2">
    <name type="scientific">Camellia lanceoleosa</name>
    <dbReference type="NCBI Taxonomy" id="1840588"/>
    <lineage>
        <taxon>Eukaryota</taxon>
        <taxon>Viridiplantae</taxon>
        <taxon>Streptophyta</taxon>
        <taxon>Embryophyta</taxon>
        <taxon>Tracheophyta</taxon>
        <taxon>Spermatophyta</taxon>
        <taxon>Magnoliopsida</taxon>
        <taxon>eudicotyledons</taxon>
        <taxon>Gunneridae</taxon>
        <taxon>Pentapetalae</taxon>
        <taxon>asterids</taxon>
        <taxon>Ericales</taxon>
        <taxon>Theaceae</taxon>
        <taxon>Camellia</taxon>
    </lineage>
</organism>
<sequence length="242" mass="25538">MAKVSTEASFPATVANSTVSRIPNPKGTSCGRGGEAILVGSWCPTQFIENHHHNTPNNGDRMVLHMIPHVSEECCEDVKTIHEDLLYIHSHIFHWLRHQCRRHSSPTSPAHSLSPIHAPPAPALGPTLPIDDCAMALISSDNNQFPILPAPSPLGDTHAVSANDQLPAALSLVSNDDPEVPSLVSGGDDGDELPASSPEFGGNDNELPASMPRFDGGNGDELHALALVADGSDNDHGLGTGF</sequence>
<gene>
    <name evidence="1" type="ORF">LOK49_LG03G02843</name>
</gene>
<keyword evidence="2" id="KW-1185">Reference proteome</keyword>
<dbReference type="Proteomes" id="UP001060215">
    <property type="component" value="Chromosome 6"/>
</dbReference>